<dbReference type="Proteomes" id="UP000236291">
    <property type="component" value="Unassembled WGS sequence"/>
</dbReference>
<proteinExistence type="predicted"/>
<protein>
    <submittedName>
        <fullName evidence="1">Uncharacterized protein</fullName>
    </submittedName>
</protein>
<dbReference type="EMBL" id="ASHM01159218">
    <property type="protein sequence ID" value="PNX63845.1"/>
    <property type="molecule type" value="Genomic_DNA"/>
</dbReference>
<dbReference type="AlphaFoldDB" id="A0A2K3KC12"/>
<sequence>MVHEPFSMIQAFLLISQFDVLPHEAEFPVHGAEFLQPGAK</sequence>
<accession>A0A2K3KC12</accession>
<comment type="caution">
    <text evidence="1">The sequence shown here is derived from an EMBL/GenBank/DDBJ whole genome shotgun (WGS) entry which is preliminary data.</text>
</comment>
<reference evidence="1 2" key="2">
    <citation type="journal article" date="2017" name="Front. Plant Sci.">
        <title>Gene Classification and Mining of Molecular Markers Useful in Red Clover (Trifolium pratense) Breeding.</title>
        <authorList>
            <person name="Istvanek J."/>
            <person name="Dluhosova J."/>
            <person name="Dluhos P."/>
            <person name="Patkova L."/>
            <person name="Nedelnik J."/>
            <person name="Repkova J."/>
        </authorList>
    </citation>
    <scope>NUCLEOTIDE SEQUENCE [LARGE SCALE GENOMIC DNA]</scope>
    <source>
        <strain evidence="2">cv. Tatra</strain>
        <tissue evidence="1">Young leaves</tissue>
    </source>
</reference>
<gene>
    <name evidence="1" type="ORF">L195_g061824</name>
</gene>
<feature type="non-terminal residue" evidence="1">
    <location>
        <position position="40"/>
    </location>
</feature>
<reference evidence="1 2" key="1">
    <citation type="journal article" date="2014" name="Am. J. Bot.">
        <title>Genome assembly and annotation for red clover (Trifolium pratense; Fabaceae).</title>
        <authorList>
            <person name="Istvanek J."/>
            <person name="Jaros M."/>
            <person name="Krenek A."/>
            <person name="Repkova J."/>
        </authorList>
    </citation>
    <scope>NUCLEOTIDE SEQUENCE [LARGE SCALE GENOMIC DNA]</scope>
    <source>
        <strain evidence="2">cv. Tatra</strain>
        <tissue evidence="1">Young leaves</tissue>
    </source>
</reference>
<evidence type="ECO:0000313" key="1">
    <source>
        <dbReference type="EMBL" id="PNX63845.1"/>
    </source>
</evidence>
<evidence type="ECO:0000313" key="2">
    <source>
        <dbReference type="Proteomes" id="UP000236291"/>
    </source>
</evidence>
<organism evidence="1 2">
    <name type="scientific">Trifolium pratense</name>
    <name type="common">Red clover</name>
    <dbReference type="NCBI Taxonomy" id="57577"/>
    <lineage>
        <taxon>Eukaryota</taxon>
        <taxon>Viridiplantae</taxon>
        <taxon>Streptophyta</taxon>
        <taxon>Embryophyta</taxon>
        <taxon>Tracheophyta</taxon>
        <taxon>Spermatophyta</taxon>
        <taxon>Magnoliopsida</taxon>
        <taxon>eudicotyledons</taxon>
        <taxon>Gunneridae</taxon>
        <taxon>Pentapetalae</taxon>
        <taxon>rosids</taxon>
        <taxon>fabids</taxon>
        <taxon>Fabales</taxon>
        <taxon>Fabaceae</taxon>
        <taxon>Papilionoideae</taxon>
        <taxon>50 kb inversion clade</taxon>
        <taxon>NPAAA clade</taxon>
        <taxon>Hologalegina</taxon>
        <taxon>IRL clade</taxon>
        <taxon>Trifolieae</taxon>
        <taxon>Trifolium</taxon>
    </lineage>
</organism>
<name>A0A2K3KC12_TRIPR</name>